<dbReference type="OrthoDB" id="19730at2759"/>
<evidence type="ECO:0000256" key="3">
    <source>
        <dbReference type="ARBA" id="ARBA00022801"/>
    </source>
</evidence>
<evidence type="ECO:0000313" key="8">
    <source>
        <dbReference type="EMBL" id="EGC34760.1"/>
    </source>
</evidence>
<dbReference type="GO" id="GO:0004725">
    <property type="term" value="F:protein tyrosine phosphatase activity"/>
    <property type="evidence" value="ECO:0007669"/>
    <property type="project" value="UniProtKB-EC"/>
</dbReference>
<evidence type="ECO:0000256" key="2">
    <source>
        <dbReference type="ARBA" id="ARBA00013064"/>
    </source>
</evidence>
<feature type="domain" description="Tyrosine specific protein phosphatases" evidence="7">
    <location>
        <begin position="48"/>
        <end position="108"/>
    </location>
</feature>
<accession>F0ZMS0</accession>
<comment type="similarity">
    <text evidence="1">Belongs to the protein-tyrosine phosphatase family. Non-receptor class dual specificity subfamily.</text>
</comment>
<dbReference type="Pfam" id="PF00782">
    <property type="entry name" value="DSPc"/>
    <property type="match status" value="1"/>
</dbReference>
<dbReference type="VEuPathDB" id="AmoebaDB:DICPUDRAFT_55591"/>
<dbReference type="InterPro" id="IPR000340">
    <property type="entry name" value="Dual-sp_phosphatase_cat-dom"/>
</dbReference>
<dbReference type="InterPro" id="IPR020422">
    <property type="entry name" value="TYR_PHOSPHATASE_DUAL_dom"/>
</dbReference>
<keyword evidence="4" id="KW-0904">Protein phosphatase</keyword>
<dbReference type="KEGG" id="dpp:DICPUDRAFT_55591"/>
<dbReference type="RefSeq" id="XP_003288722.1">
    <property type="nucleotide sequence ID" value="XM_003288674.1"/>
</dbReference>
<evidence type="ECO:0000259" key="7">
    <source>
        <dbReference type="PROSITE" id="PS50056"/>
    </source>
</evidence>
<name>F0ZMS0_DICPU</name>
<dbReference type="InterPro" id="IPR029021">
    <property type="entry name" value="Prot-tyrosine_phosphatase-like"/>
</dbReference>
<evidence type="ECO:0000256" key="5">
    <source>
        <dbReference type="ARBA" id="ARBA00047761"/>
    </source>
</evidence>
<evidence type="ECO:0000256" key="4">
    <source>
        <dbReference type="ARBA" id="ARBA00022912"/>
    </source>
</evidence>
<dbReference type="EC" id="3.1.3.48" evidence="2"/>
<dbReference type="GO" id="GO:0043409">
    <property type="term" value="P:negative regulation of MAPK cascade"/>
    <property type="evidence" value="ECO:0000318"/>
    <property type="project" value="GO_Central"/>
</dbReference>
<protein>
    <recommendedName>
        <fullName evidence="2">protein-tyrosine-phosphatase</fullName>
        <ecNumber evidence="2">3.1.3.48</ecNumber>
    </recommendedName>
</protein>
<dbReference type="eggNOG" id="KOG1716">
    <property type="taxonomic scope" value="Eukaryota"/>
</dbReference>
<dbReference type="PANTHER" id="PTHR10159">
    <property type="entry name" value="DUAL SPECIFICITY PROTEIN PHOSPHATASE"/>
    <property type="match status" value="1"/>
</dbReference>
<evidence type="ECO:0000313" key="9">
    <source>
        <dbReference type="Proteomes" id="UP000001064"/>
    </source>
</evidence>
<comment type="catalytic activity">
    <reaction evidence="5">
        <text>O-phospho-L-seryl-[protein] + H2O = L-seryl-[protein] + phosphate</text>
        <dbReference type="Rhea" id="RHEA:20629"/>
        <dbReference type="Rhea" id="RHEA-COMP:9863"/>
        <dbReference type="Rhea" id="RHEA-COMP:11604"/>
        <dbReference type="ChEBI" id="CHEBI:15377"/>
        <dbReference type="ChEBI" id="CHEBI:29999"/>
        <dbReference type="ChEBI" id="CHEBI:43474"/>
        <dbReference type="ChEBI" id="CHEBI:83421"/>
        <dbReference type="EC" id="3.1.3.16"/>
    </reaction>
</comment>
<dbReference type="GO" id="GO:0005737">
    <property type="term" value="C:cytoplasm"/>
    <property type="evidence" value="ECO:0000318"/>
    <property type="project" value="GO_Central"/>
</dbReference>
<dbReference type="GeneID" id="10499176"/>
<dbReference type="InterPro" id="IPR000387">
    <property type="entry name" value="Tyr_Pase_dom"/>
</dbReference>
<evidence type="ECO:0000256" key="1">
    <source>
        <dbReference type="ARBA" id="ARBA00008601"/>
    </source>
</evidence>
<proteinExistence type="inferred from homology"/>
<reference evidence="9" key="1">
    <citation type="journal article" date="2011" name="Genome Biol.">
        <title>Comparative genomics of the social amoebae Dictyostelium discoideum and Dictyostelium purpureum.</title>
        <authorList>
            <consortium name="US DOE Joint Genome Institute (JGI-PGF)"/>
            <person name="Sucgang R."/>
            <person name="Kuo A."/>
            <person name="Tian X."/>
            <person name="Salerno W."/>
            <person name="Parikh A."/>
            <person name="Feasley C.L."/>
            <person name="Dalin E."/>
            <person name="Tu H."/>
            <person name="Huang E."/>
            <person name="Barry K."/>
            <person name="Lindquist E."/>
            <person name="Shapiro H."/>
            <person name="Bruce D."/>
            <person name="Schmutz J."/>
            <person name="Salamov A."/>
            <person name="Fey P."/>
            <person name="Gaudet P."/>
            <person name="Anjard C."/>
            <person name="Babu M.M."/>
            <person name="Basu S."/>
            <person name="Bushmanova Y."/>
            <person name="van der Wel H."/>
            <person name="Katoh-Kurasawa M."/>
            <person name="Dinh C."/>
            <person name="Coutinho P.M."/>
            <person name="Saito T."/>
            <person name="Elias M."/>
            <person name="Schaap P."/>
            <person name="Kay R.R."/>
            <person name="Henrissat B."/>
            <person name="Eichinger L."/>
            <person name="Rivero F."/>
            <person name="Putnam N.H."/>
            <person name="West C.M."/>
            <person name="Loomis W.F."/>
            <person name="Chisholm R.L."/>
            <person name="Shaulsky G."/>
            <person name="Strassmann J.E."/>
            <person name="Queller D.C."/>
            <person name="Kuspa A."/>
            <person name="Grigoriev I.V."/>
        </authorList>
    </citation>
    <scope>NUCLEOTIDE SEQUENCE [LARGE SCALE GENOMIC DNA]</scope>
    <source>
        <strain evidence="9">QSDP1</strain>
    </source>
</reference>
<dbReference type="InParanoid" id="F0ZMS0"/>
<evidence type="ECO:0000259" key="6">
    <source>
        <dbReference type="PROSITE" id="PS50054"/>
    </source>
</evidence>
<organism evidence="8 9">
    <name type="scientific">Dictyostelium purpureum</name>
    <name type="common">Slime mold</name>
    <dbReference type="NCBI Taxonomy" id="5786"/>
    <lineage>
        <taxon>Eukaryota</taxon>
        <taxon>Amoebozoa</taxon>
        <taxon>Evosea</taxon>
        <taxon>Eumycetozoa</taxon>
        <taxon>Dictyostelia</taxon>
        <taxon>Dictyosteliales</taxon>
        <taxon>Dictyosteliaceae</taxon>
        <taxon>Dictyostelium</taxon>
    </lineage>
</organism>
<dbReference type="FunCoup" id="F0ZMS0">
    <property type="interactions" value="83"/>
</dbReference>
<keyword evidence="3" id="KW-0378">Hydrolase</keyword>
<sequence length="262" mass="30362">MNRDTKDLQRMEKLGITHIVSCAGSVASPERYKIAVEHFEDEEDVDITEKIDKVFWFIEKASSQRDSRVLVHCLAGKSRSVSLVLGFILKHGFLSLEQTFYSVQFKRPEIRPNNGFMNQLLDLELKIRGVESFSRVKKEWQSIVKSPPNRSKISDLSALRGSSPKRVKQLSAKITATITEFTSIYLNEETLKLLYQQHLASTHQTQLYEYTFFCKEVQQYLSTTTNKAQEFTKVNHFVDWSDIVKYLEDSIESLVKYNCIDQ</sequence>
<dbReference type="GO" id="GO:0004721">
    <property type="term" value="F:phosphoprotein phosphatase activity"/>
    <property type="evidence" value="ECO:0000318"/>
    <property type="project" value="GO_Central"/>
</dbReference>
<dbReference type="SUPFAM" id="SSF52799">
    <property type="entry name" value="(Phosphotyrosine protein) phosphatases II"/>
    <property type="match status" value="1"/>
</dbReference>
<dbReference type="Gene3D" id="3.90.190.10">
    <property type="entry name" value="Protein tyrosine phosphatase superfamily"/>
    <property type="match status" value="1"/>
</dbReference>
<dbReference type="Proteomes" id="UP000001064">
    <property type="component" value="Unassembled WGS sequence"/>
</dbReference>
<dbReference type="SMART" id="SM00195">
    <property type="entry name" value="DSPc"/>
    <property type="match status" value="1"/>
</dbReference>
<dbReference type="GO" id="GO:0007165">
    <property type="term" value="P:signal transduction"/>
    <property type="evidence" value="ECO:0000318"/>
    <property type="project" value="GO_Central"/>
</dbReference>
<dbReference type="AlphaFoldDB" id="F0ZMS0"/>
<dbReference type="PANTHER" id="PTHR10159:SF530">
    <property type="entry name" value="DUAL SPECIFICITY PROTEIN PHOSPHATASE DDB_G0271350-RELATED"/>
    <property type="match status" value="1"/>
</dbReference>
<dbReference type="PROSITE" id="PS50056">
    <property type="entry name" value="TYR_PHOSPHATASE_2"/>
    <property type="match status" value="1"/>
</dbReference>
<dbReference type="EMBL" id="GL871084">
    <property type="protein sequence ID" value="EGC34760.1"/>
    <property type="molecule type" value="Genomic_DNA"/>
</dbReference>
<feature type="domain" description="Tyrosine-protein phosphatase" evidence="6">
    <location>
        <begin position="1"/>
        <end position="129"/>
    </location>
</feature>
<dbReference type="STRING" id="5786.F0ZMS0"/>
<dbReference type="GO" id="GO:0004722">
    <property type="term" value="F:protein serine/threonine phosphatase activity"/>
    <property type="evidence" value="ECO:0007669"/>
    <property type="project" value="UniProtKB-EC"/>
</dbReference>
<gene>
    <name evidence="8" type="ORF">DICPUDRAFT_55591</name>
</gene>
<keyword evidence="9" id="KW-1185">Reference proteome</keyword>
<dbReference type="PROSITE" id="PS50054">
    <property type="entry name" value="TYR_PHOSPHATASE_DUAL"/>
    <property type="match status" value="1"/>
</dbReference>
<dbReference type="OMA" id="ERQHSQN"/>
<dbReference type="CDD" id="cd14498">
    <property type="entry name" value="DSP"/>
    <property type="match status" value="1"/>
</dbReference>